<keyword evidence="3" id="KW-0731">Sigma factor</keyword>
<evidence type="ECO:0000259" key="6">
    <source>
        <dbReference type="Pfam" id="PF08281"/>
    </source>
</evidence>
<dbReference type="PANTHER" id="PTHR47756">
    <property type="entry name" value="BLL6612 PROTEIN-RELATED"/>
    <property type="match status" value="1"/>
</dbReference>
<evidence type="ECO:0000259" key="5">
    <source>
        <dbReference type="Pfam" id="PF04542"/>
    </source>
</evidence>
<feature type="domain" description="RNA polymerase sigma-70 region 2" evidence="5">
    <location>
        <begin position="31"/>
        <end position="86"/>
    </location>
</feature>
<evidence type="ECO:0000313" key="8">
    <source>
        <dbReference type="EMBL" id="MBD3940821.1"/>
    </source>
</evidence>
<feature type="domain" description="RNA polymerase sigma factor 70 region 4 type 2" evidence="6">
    <location>
        <begin position="117"/>
        <end position="167"/>
    </location>
</feature>
<dbReference type="PANTHER" id="PTHR47756:SF2">
    <property type="entry name" value="BLL6612 PROTEIN"/>
    <property type="match status" value="1"/>
</dbReference>
<organism evidence="8 9">
    <name type="scientific">Microbacterium helvum</name>
    <dbReference type="NCBI Taxonomy" id="2773713"/>
    <lineage>
        <taxon>Bacteria</taxon>
        <taxon>Bacillati</taxon>
        <taxon>Actinomycetota</taxon>
        <taxon>Actinomycetes</taxon>
        <taxon>Micrococcales</taxon>
        <taxon>Microbacteriaceae</taxon>
        <taxon>Microbacterium</taxon>
    </lineage>
</organism>
<dbReference type="Proteomes" id="UP000598426">
    <property type="component" value="Unassembled WGS sequence"/>
</dbReference>
<dbReference type="EMBL" id="JACXZS010000002">
    <property type="protein sequence ID" value="MBD3940821.1"/>
    <property type="molecule type" value="Genomic_DNA"/>
</dbReference>
<evidence type="ECO:0000256" key="4">
    <source>
        <dbReference type="ARBA" id="ARBA00023163"/>
    </source>
</evidence>
<dbReference type="InterPro" id="IPR013325">
    <property type="entry name" value="RNA_pol_sigma_r2"/>
</dbReference>
<dbReference type="Pfam" id="PF08281">
    <property type="entry name" value="Sigma70_r4_2"/>
    <property type="match status" value="1"/>
</dbReference>
<dbReference type="Pfam" id="PF04542">
    <property type="entry name" value="Sigma70_r2"/>
    <property type="match status" value="1"/>
</dbReference>
<keyword evidence="4" id="KW-0804">Transcription</keyword>
<reference evidence="8 9" key="1">
    <citation type="submission" date="2020-09" db="EMBL/GenBank/DDBJ databases">
        <title>Isolation and identification of active actinomycetes.</title>
        <authorList>
            <person name="Li X."/>
        </authorList>
    </citation>
    <scope>NUCLEOTIDE SEQUENCE [LARGE SCALE GENOMIC DNA]</scope>
    <source>
        <strain evidence="8 9">NEAU-LLC</strain>
    </source>
</reference>
<gene>
    <name evidence="8" type="ORF">IF188_03780</name>
</gene>
<evidence type="ECO:0000256" key="1">
    <source>
        <dbReference type="ARBA" id="ARBA00010641"/>
    </source>
</evidence>
<dbReference type="InterPro" id="IPR013324">
    <property type="entry name" value="RNA_pol_sigma_r3/r4-like"/>
</dbReference>
<comment type="caution">
    <text evidence="8">The sequence shown here is derived from an EMBL/GenBank/DDBJ whole genome shotgun (WGS) entry which is preliminary data.</text>
</comment>
<sequence>MDAVTPPIPVDDALTVLAAAHREEWAAVVASTARLTGDLDLAEECTQEAFARAVEGWPDRGIPDRPGAWLTTVAANRARDVLRREAALRRRLPLLVTETEAETEVSWYPDDRLRLIFTCCHPAIAREAQVALTLRLVCGVSTGDIAAAFLVPETTMAARITRAKRKIAAARIPFRIPGPEELPARVSVVCEVLHLVFTVGHAPPSGEAIVRADLVDEAIALTRLVHGLLPADRAVTGLLSLMLLTDARRDTRDELLPFQDRSRWDGALIDEGLELLAAATAGPVDRYALAAAIASVHAQAPTWDDTDWARIVDLYGLLARAWPSPVVALNGAVAIGMRDGPAAGLAAVDAVAREPALQRYAYLPAARASFLADLGRWGEAADAYAEAASLAGTLAERERLQAQTADARSRAGCG</sequence>
<keyword evidence="2" id="KW-0805">Transcription regulation</keyword>
<dbReference type="RefSeq" id="WP_191170463.1">
    <property type="nucleotide sequence ID" value="NZ_JACXZS010000002.1"/>
</dbReference>
<accession>A0ABR8NMS2</accession>
<proteinExistence type="inferred from homology"/>
<dbReference type="SUPFAM" id="SSF88659">
    <property type="entry name" value="Sigma3 and sigma4 domains of RNA polymerase sigma factors"/>
    <property type="match status" value="1"/>
</dbReference>
<name>A0ABR8NMS2_9MICO</name>
<dbReference type="InterPro" id="IPR046531">
    <property type="entry name" value="DUF6596"/>
</dbReference>
<evidence type="ECO:0000259" key="7">
    <source>
        <dbReference type="Pfam" id="PF20239"/>
    </source>
</evidence>
<evidence type="ECO:0000256" key="3">
    <source>
        <dbReference type="ARBA" id="ARBA00023082"/>
    </source>
</evidence>
<dbReference type="InterPro" id="IPR013249">
    <property type="entry name" value="RNA_pol_sigma70_r4_t2"/>
</dbReference>
<dbReference type="Pfam" id="PF20239">
    <property type="entry name" value="DUF6596"/>
    <property type="match status" value="1"/>
</dbReference>
<keyword evidence="9" id="KW-1185">Reference proteome</keyword>
<dbReference type="SUPFAM" id="SSF88946">
    <property type="entry name" value="Sigma2 domain of RNA polymerase sigma factors"/>
    <property type="match status" value="1"/>
</dbReference>
<dbReference type="Gene3D" id="1.10.1740.10">
    <property type="match status" value="1"/>
</dbReference>
<dbReference type="InterPro" id="IPR007627">
    <property type="entry name" value="RNA_pol_sigma70_r2"/>
</dbReference>
<evidence type="ECO:0000313" key="9">
    <source>
        <dbReference type="Proteomes" id="UP000598426"/>
    </source>
</evidence>
<protein>
    <submittedName>
        <fullName evidence="8">RNA polymerase sigma factor</fullName>
    </submittedName>
</protein>
<comment type="similarity">
    <text evidence="1">Belongs to the sigma-70 factor family. ECF subfamily.</text>
</comment>
<evidence type="ECO:0000256" key="2">
    <source>
        <dbReference type="ARBA" id="ARBA00023015"/>
    </source>
</evidence>
<feature type="domain" description="DUF6596" evidence="7">
    <location>
        <begin position="185"/>
        <end position="279"/>
    </location>
</feature>